<dbReference type="EC" id="2.1.1.72" evidence="1"/>
<sequence>MGRNATNKLLQKAKKSKSDEFYTQLSDIESELQHYKNHFENKVVYCNCDDPTISNFFKYFAINFKELGLKKLIASCYKEQEIDLFNTEKTENGFYYEYTDTEKDKIKPSSTDIIHFKGDGDFRSPESIELLKQADIIVTNPPFSLFREYVTQLINYDKKFLIIGNINAITYKEIFKLIKNNKTWLGINLGRGVSGFIVPEHYELYGTEARIDEFGNRIVSPNNCLWLTNLDTSKRHEDIELTKRYYGNEIEYPKYDNYNGININKTKNIPLDYKGFMGVPITFLHKFNPEQFEIVKFRKGNNEKDLSINGKCPYFRILIRNKRIQPELIEKEKSQQVIMYKNNSGISSKLKVSESKKSLYLSEK</sequence>
<dbReference type="GO" id="GO:0009007">
    <property type="term" value="F:site-specific DNA-methyltransferase (adenine-specific) activity"/>
    <property type="evidence" value="ECO:0007669"/>
    <property type="project" value="UniProtKB-EC"/>
</dbReference>
<dbReference type="InterPro" id="IPR025247">
    <property type="entry name" value="EcoRI-like_methylase"/>
</dbReference>
<reference evidence="2" key="1">
    <citation type="submission" date="2017-11" db="EMBL/GenBank/DDBJ databases">
        <authorList>
            <person name="Duchaud E."/>
        </authorList>
    </citation>
    <scope>NUCLEOTIDE SEQUENCE [LARGE SCALE GENOMIC DNA]</scope>
    <source>
        <strain evidence="2">Tenacibaculum sp. TNO020</strain>
    </source>
</reference>
<dbReference type="Pfam" id="PF13651">
    <property type="entry name" value="EcoRI_methylase"/>
    <property type="match status" value="1"/>
</dbReference>
<dbReference type="InterPro" id="IPR002052">
    <property type="entry name" value="DNA_methylase_N6_adenine_CS"/>
</dbReference>
<evidence type="ECO:0000313" key="2">
    <source>
        <dbReference type="Proteomes" id="UP000234211"/>
    </source>
</evidence>
<protein>
    <submittedName>
        <fullName evidence="1">Modification methylase EcoRI</fullName>
        <ecNumber evidence="1">2.1.1.72</ecNumber>
    </submittedName>
</protein>
<proteinExistence type="predicted"/>
<dbReference type="GO" id="GO:0032259">
    <property type="term" value="P:methylation"/>
    <property type="evidence" value="ECO:0007669"/>
    <property type="project" value="UniProtKB-KW"/>
</dbReference>
<dbReference type="RefSeq" id="WP_101917300.1">
    <property type="nucleotide sequence ID" value="NZ_OENF01000030.1"/>
</dbReference>
<gene>
    <name evidence="1" type="primary">ecoRIM</name>
    <name evidence="1" type="ORF">TNO020_360001</name>
</gene>
<organism evidence="1 2">
    <name type="scientific">Tenacibaculum piscium</name>
    <dbReference type="NCBI Taxonomy" id="1458515"/>
    <lineage>
        <taxon>Bacteria</taxon>
        <taxon>Pseudomonadati</taxon>
        <taxon>Bacteroidota</taxon>
        <taxon>Flavobacteriia</taxon>
        <taxon>Flavobacteriales</taxon>
        <taxon>Flavobacteriaceae</taxon>
        <taxon>Tenacibaculum</taxon>
    </lineage>
</organism>
<evidence type="ECO:0000313" key="1">
    <source>
        <dbReference type="EMBL" id="SOS74776.1"/>
    </source>
</evidence>
<dbReference type="OrthoDB" id="9774673at2"/>
<dbReference type="Proteomes" id="UP000234211">
    <property type="component" value="Unassembled WGS sequence"/>
</dbReference>
<accession>A0A2H1YH06</accession>
<dbReference type="GO" id="GO:0003676">
    <property type="term" value="F:nucleic acid binding"/>
    <property type="evidence" value="ECO:0007669"/>
    <property type="project" value="InterPro"/>
</dbReference>
<dbReference type="AlphaFoldDB" id="A0A2H1YH06"/>
<dbReference type="EMBL" id="OENF01000030">
    <property type="protein sequence ID" value="SOS74776.1"/>
    <property type="molecule type" value="Genomic_DNA"/>
</dbReference>
<keyword evidence="1" id="KW-0808">Transferase</keyword>
<keyword evidence="1" id="KW-0489">Methyltransferase</keyword>
<keyword evidence="2" id="KW-1185">Reference proteome</keyword>
<dbReference type="PROSITE" id="PS00092">
    <property type="entry name" value="N6_MTASE"/>
    <property type="match status" value="1"/>
</dbReference>
<name>A0A2H1YH06_9FLAO</name>